<dbReference type="InterPro" id="IPR023393">
    <property type="entry name" value="START-like_dom_sf"/>
</dbReference>
<reference evidence="2" key="1">
    <citation type="submission" date="2017-04" db="EMBL/GenBank/DDBJ databases">
        <authorList>
            <person name="Varghese N."/>
            <person name="Submissions S."/>
        </authorList>
    </citation>
    <scope>NUCLEOTIDE SEQUENCE [LARGE SCALE GENOMIC DNA]</scope>
    <source>
        <strain evidence="2">LMG 29540</strain>
    </source>
</reference>
<dbReference type="SUPFAM" id="SSF55961">
    <property type="entry name" value="Bet v1-like"/>
    <property type="match status" value="1"/>
</dbReference>
<dbReference type="OrthoDB" id="880456at2"/>
<accession>A0A1X7LHY5</accession>
<dbReference type="Gene3D" id="3.30.530.20">
    <property type="match status" value="1"/>
</dbReference>
<dbReference type="AlphaFoldDB" id="A0A1X7LHY5"/>
<dbReference type="EMBL" id="FXAT01000006">
    <property type="protein sequence ID" value="SMG53498.1"/>
    <property type="molecule type" value="Genomic_DNA"/>
</dbReference>
<dbReference type="RefSeq" id="WP_085486087.1">
    <property type="nucleotide sequence ID" value="NZ_FXAT01000006.1"/>
</dbReference>
<evidence type="ECO:0008006" key="3">
    <source>
        <dbReference type="Google" id="ProtNLM"/>
    </source>
</evidence>
<organism evidence="1 2">
    <name type="scientific">Paraburkholderia susongensis</name>
    <dbReference type="NCBI Taxonomy" id="1515439"/>
    <lineage>
        <taxon>Bacteria</taxon>
        <taxon>Pseudomonadati</taxon>
        <taxon>Pseudomonadota</taxon>
        <taxon>Betaproteobacteria</taxon>
        <taxon>Burkholderiales</taxon>
        <taxon>Burkholderiaceae</taxon>
        <taxon>Paraburkholderia</taxon>
    </lineage>
</organism>
<evidence type="ECO:0000313" key="2">
    <source>
        <dbReference type="Proteomes" id="UP000193228"/>
    </source>
</evidence>
<evidence type="ECO:0000313" key="1">
    <source>
        <dbReference type="EMBL" id="SMG53498.1"/>
    </source>
</evidence>
<keyword evidence="2" id="KW-1185">Reference proteome</keyword>
<proteinExistence type="predicted"/>
<gene>
    <name evidence="1" type="ORF">SAMN06265784_106169</name>
</gene>
<sequence length="138" mass="15965">MDQTSSRLDSMTLSVTVNRNWRQLYDEFWRPEEFPRWASGLSDASLTNVDGKWRAKGPEGPIEIIFSGHNAYGIMDHRVRLNDDRTVYIPLRVIENGDGAEVLLTLFRQPGMSDVRFAGDADWVRRDLERLRELAEQP</sequence>
<dbReference type="Proteomes" id="UP000193228">
    <property type="component" value="Unassembled WGS sequence"/>
</dbReference>
<dbReference type="STRING" id="1515439.SAMN06265784_106169"/>
<name>A0A1X7LHY5_9BURK</name>
<protein>
    <recommendedName>
        <fullName evidence="3">Polyketide cyclase / dehydrase and lipid transport</fullName>
    </recommendedName>
</protein>